<dbReference type="RefSeq" id="WP_183673418.1">
    <property type="nucleotide sequence ID" value="NZ_CBCRYX010000002.1"/>
</dbReference>
<reference evidence="1 2" key="1">
    <citation type="submission" date="2020-08" db="EMBL/GenBank/DDBJ databases">
        <title>Genomic Encyclopedia of Type Strains, Phase IV (KMG-IV): sequencing the most valuable type-strain genomes for metagenomic binning, comparative biology and taxonomic classification.</title>
        <authorList>
            <person name="Goeker M."/>
        </authorList>
    </citation>
    <scope>NUCLEOTIDE SEQUENCE [LARGE SCALE GENOMIC DNA]</scope>
    <source>
        <strain evidence="1 2">DSM 19163</strain>
    </source>
</reference>
<name>A0A9Q2HFR5_9STAP</name>
<dbReference type="InterPro" id="IPR021415">
    <property type="entry name" value="SAV0927-like"/>
</dbReference>
<dbReference type="Pfam" id="PF11256">
    <property type="entry name" value="SAV0927-like"/>
    <property type="match status" value="1"/>
</dbReference>
<dbReference type="EMBL" id="JACHHF010000003">
    <property type="protein sequence ID" value="MBB5175797.1"/>
    <property type="molecule type" value="Genomic_DNA"/>
</dbReference>
<keyword evidence="2" id="KW-1185">Reference proteome</keyword>
<proteinExistence type="predicted"/>
<dbReference type="Proteomes" id="UP000579136">
    <property type="component" value="Unassembled WGS sequence"/>
</dbReference>
<evidence type="ECO:0000313" key="1">
    <source>
        <dbReference type="EMBL" id="MBB5175797.1"/>
    </source>
</evidence>
<protein>
    <recommendedName>
        <fullName evidence="3">DUF3055 domain-containing protein</fullName>
    </recommendedName>
</protein>
<gene>
    <name evidence="1" type="ORF">HNQ45_000672</name>
</gene>
<organism evidence="1 2">
    <name type="scientific">Nosocomiicoccus ampullae</name>
    <dbReference type="NCBI Taxonomy" id="489910"/>
    <lineage>
        <taxon>Bacteria</taxon>
        <taxon>Bacillati</taxon>
        <taxon>Bacillota</taxon>
        <taxon>Bacilli</taxon>
        <taxon>Bacillales</taxon>
        <taxon>Staphylococcaceae</taxon>
        <taxon>Nosocomiicoccus</taxon>
    </lineage>
</organism>
<dbReference type="AlphaFoldDB" id="A0A9Q2HFR5"/>
<sequence length="95" mass="10867">MIKHYLYDDSETPNARYIGFAGDYGRYDLAIIQTSKFFGKSLVLNMQNNTFAIVGTDDLEEVNYIESALGFSNDQADEVKEFLEEVISPGWFTDY</sequence>
<evidence type="ECO:0000313" key="2">
    <source>
        <dbReference type="Proteomes" id="UP000579136"/>
    </source>
</evidence>
<comment type="caution">
    <text evidence="1">The sequence shown here is derived from an EMBL/GenBank/DDBJ whole genome shotgun (WGS) entry which is preliminary data.</text>
</comment>
<accession>A0A9Q2HFR5</accession>
<evidence type="ECO:0008006" key="3">
    <source>
        <dbReference type="Google" id="ProtNLM"/>
    </source>
</evidence>